<evidence type="ECO:0000256" key="7">
    <source>
        <dbReference type="ARBA" id="ARBA00022833"/>
    </source>
</evidence>
<reference evidence="13" key="1">
    <citation type="submission" date="2016-10" db="EMBL/GenBank/DDBJ databases">
        <authorList>
            <person name="Varghese N."/>
            <person name="Submissions S."/>
        </authorList>
    </citation>
    <scope>NUCLEOTIDE SEQUENCE [LARGE SCALE GENOMIC DNA]</scope>
    <source>
        <strain evidence="13">KHC7</strain>
    </source>
</reference>
<dbReference type="Proteomes" id="UP000199355">
    <property type="component" value="Unassembled WGS sequence"/>
</dbReference>
<keyword evidence="8 11" id="KW-0012">Acyltransferase</keyword>
<dbReference type="PANTHER" id="PTHR39453:SF1">
    <property type="entry name" value="PHOSPHATE PROPANOYLTRANSFERASE"/>
    <property type="match status" value="1"/>
</dbReference>
<evidence type="ECO:0000313" key="12">
    <source>
        <dbReference type="EMBL" id="SDF27162.1"/>
    </source>
</evidence>
<evidence type="ECO:0000256" key="2">
    <source>
        <dbReference type="ARBA" id="ARBA00007342"/>
    </source>
</evidence>
<dbReference type="EMBL" id="FNBX01000003">
    <property type="protein sequence ID" value="SDF27162.1"/>
    <property type="molecule type" value="Genomic_DNA"/>
</dbReference>
<evidence type="ECO:0000256" key="9">
    <source>
        <dbReference type="ARBA" id="ARBA00024322"/>
    </source>
</evidence>
<organism evidence="12 13">
    <name type="scientific">Desulfovibrio legallii</name>
    <dbReference type="NCBI Taxonomy" id="571438"/>
    <lineage>
        <taxon>Bacteria</taxon>
        <taxon>Pseudomonadati</taxon>
        <taxon>Thermodesulfobacteriota</taxon>
        <taxon>Desulfovibrionia</taxon>
        <taxon>Desulfovibrionales</taxon>
        <taxon>Desulfovibrionaceae</taxon>
        <taxon>Desulfovibrio</taxon>
    </lineage>
</organism>
<evidence type="ECO:0000256" key="5">
    <source>
        <dbReference type="ARBA" id="ARBA00022679"/>
    </source>
</evidence>
<comment type="pathway">
    <text evidence="11">Polyol metabolism; 1,2-propanediol degradation.</text>
</comment>
<gene>
    <name evidence="12" type="ORF">SAMN05192586_103108</name>
</gene>
<keyword evidence="7" id="KW-0862">Zinc</keyword>
<dbReference type="InterPro" id="IPR008300">
    <property type="entry name" value="PTAC"/>
</dbReference>
<dbReference type="GO" id="GO:0051144">
    <property type="term" value="P:1,2-propanediol catabolic process"/>
    <property type="evidence" value="ECO:0007669"/>
    <property type="project" value="UniProtKB-UniPathway"/>
</dbReference>
<comment type="catalytic activity">
    <reaction evidence="11">
        <text>propanoyl-CoA + phosphate = propanoyl phosphate + CoA</text>
        <dbReference type="Rhea" id="RHEA:28046"/>
        <dbReference type="ChEBI" id="CHEBI:43474"/>
        <dbReference type="ChEBI" id="CHEBI:57287"/>
        <dbReference type="ChEBI" id="CHEBI:57392"/>
        <dbReference type="ChEBI" id="CHEBI:58933"/>
        <dbReference type="EC" id="2.3.1.222"/>
    </reaction>
</comment>
<dbReference type="EC" id="2.3.1.222" evidence="3 11"/>
<evidence type="ECO:0000256" key="6">
    <source>
        <dbReference type="ARBA" id="ARBA00022723"/>
    </source>
</evidence>
<evidence type="ECO:0000256" key="1">
    <source>
        <dbReference type="ARBA" id="ARBA00001947"/>
    </source>
</evidence>
<dbReference type="GO" id="GO:0046872">
    <property type="term" value="F:metal ion binding"/>
    <property type="evidence" value="ECO:0007669"/>
    <property type="project" value="UniProtKB-KW"/>
</dbReference>
<protein>
    <recommendedName>
        <fullName evidence="4 11">Phosphate propanoyltransferase</fullName>
        <ecNumber evidence="3 11">2.3.1.222</ecNumber>
    </recommendedName>
</protein>
<comment type="subcellular location">
    <subcellularLocation>
        <location evidence="9">Bacterial microcompartment</location>
    </subcellularLocation>
</comment>
<dbReference type="UniPathway" id="UPA00621"/>
<evidence type="ECO:0000256" key="10">
    <source>
        <dbReference type="ARBA" id="ARBA00024446"/>
    </source>
</evidence>
<dbReference type="AlphaFoldDB" id="A0A1G7JQE5"/>
<proteinExistence type="inferred from homology"/>
<dbReference type="Pfam" id="PF06130">
    <property type="entry name" value="PTAC"/>
    <property type="match status" value="1"/>
</dbReference>
<dbReference type="PIRSF" id="PIRSF010130">
    <property type="entry name" value="PduL"/>
    <property type="match status" value="1"/>
</dbReference>
<dbReference type="STRING" id="571438.SAMN05192586_103108"/>
<keyword evidence="10" id="KW-1283">Bacterial microcompartment</keyword>
<dbReference type="NCBIfam" id="NF011652">
    <property type="entry name" value="PRK15070.1"/>
    <property type="match status" value="1"/>
</dbReference>
<evidence type="ECO:0000256" key="11">
    <source>
        <dbReference type="PIRNR" id="PIRNR010130"/>
    </source>
</evidence>
<dbReference type="GO" id="GO:0016747">
    <property type="term" value="F:acyltransferase activity, transferring groups other than amino-acyl groups"/>
    <property type="evidence" value="ECO:0007669"/>
    <property type="project" value="InterPro"/>
</dbReference>
<evidence type="ECO:0000256" key="8">
    <source>
        <dbReference type="ARBA" id="ARBA00023315"/>
    </source>
</evidence>
<comment type="similarity">
    <text evidence="2 11">Belongs to the PduL family.</text>
</comment>
<sequence length="233" mass="24722">MTAQTCTDLQIKDLLERLVRGVLAEARATAPLGAAPDVASMNAGPIPVEISARHVHLSTADAINLFGEALRPHKPLSQPGQFLSTQRVRLIGPKGVMDNVAVLGPARDVSQVEISKTDARALGIDPPVRQSGDTAGTPGVILASATGIVGLESGVIVASRHIHMHTDDARRFGLKDKDMVDVRLDTERPVILENVLVRVSPDFKLAMHIDADEGNSAGWKPGATGVIIARHRS</sequence>
<name>A0A1G7JQE5_9BACT</name>
<evidence type="ECO:0000256" key="4">
    <source>
        <dbReference type="ARBA" id="ARBA00020837"/>
    </source>
</evidence>
<evidence type="ECO:0000256" key="3">
    <source>
        <dbReference type="ARBA" id="ARBA00012206"/>
    </source>
</evidence>
<keyword evidence="13" id="KW-1185">Reference proteome</keyword>
<evidence type="ECO:0000313" key="13">
    <source>
        <dbReference type="Proteomes" id="UP000199355"/>
    </source>
</evidence>
<keyword evidence="5 11" id="KW-0808">Transferase</keyword>
<comment type="function">
    <text evidence="11">Involved in 1,2-propanediol (1,2-PD) degradation by catalyzing the conversion of propanoyl-CoA to propanoyl-phosphate.</text>
</comment>
<keyword evidence="6" id="KW-0479">Metal-binding</keyword>
<comment type="cofactor">
    <cofactor evidence="1">
        <name>Zn(2+)</name>
        <dbReference type="ChEBI" id="CHEBI:29105"/>
    </cofactor>
</comment>
<dbReference type="PANTHER" id="PTHR39453">
    <property type="entry name" value="PHOSPHATE PROPANOYLTRANSFERASE"/>
    <property type="match status" value="1"/>
</dbReference>
<accession>A0A1G7JQE5</accession>
<dbReference type="GO" id="GO:0031469">
    <property type="term" value="C:bacterial microcompartment"/>
    <property type="evidence" value="ECO:0007669"/>
    <property type="project" value="UniProtKB-SubCell"/>
</dbReference>